<dbReference type="RefSeq" id="XP_020133297.1">
    <property type="nucleotide sequence ID" value="XM_020279196.1"/>
</dbReference>
<evidence type="ECO:0000259" key="13">
    <source>
        <dbReference type="PROSITE" id="PS00497"/>
    </source>
</evidence>
<comment type="catalytic activity">
    <reaction evidence="10">
        <text>L-tyrosine + O2 = L-dopaquinone + H2O</text>
        <dbReference type="Rhea" id="RHEA:18117"/>
        <dbReference type="ChEBI" id="CHEBI:15377"/>
        <dbReference type="ChEBI" id="CHEBI:15379"/>
        <dbReference type="ChEBI" id="CHEBI:57924"/>
        <dbReference type="ChEBI" id="CHEBI:58315"/>
        <dbReference type="EC" id="1.14.18.1"/>
    </reaction>
</comment>
<evidence type="ECO:0000256" key="7">
    <source>
        <dbReference type="ARBA" id="ARBA00023033"/>
    </source>
</evidence>
<dbReference type="InterPro" id="IPR002227">
    <property type="entry name" value="Tyrosinase_Cu-bd"/>
</dbReference>
<dbReference type="GeneID" id="31019458"/>
<evidence type="ECO:0000256" key="2">
    <source>
        <dbReference type="ARBA" id="ARBA00009928"/>
    </source>
</evidence>
<keyword evidence="12" id="KW-0732">Signal</keyword>
<dbReference type="AlphaFoldDB" id="A0A1J9R915"/>
<keyword evidence="7" id="KW-0503">Monooxygenase</keyword>
<dbReference type="InterPro" id="IPR050316">
    <property type="entry name" value="Tyrosinase/Hemocyanin"/>
</dbReference>
<feature type="domain" description="Tyrosinase copper-binding" evidence="13">
    <location>
        <begin position="138"/>
        <end position="155"/>
    </location>
</feature>
<dbReference type="PRINTS" id="PR00092">
    <property type="entry name" value="TYROSINASE"/>
</dbReference>
<gene>
    <name evidence="15" type="ORF">BKCO1_8000103</name>
</gene>
<dbReference type="Gene3D" id="1.10.1280.10">
    <property type="entry name" value="Di-copper center containing domain from catechol oxidase"/>
    <property type="match status" value="1"/>
</dbReference>
<evidence type="ECO:0000256" key="4">
    <source>
        <dbReference type="ARBA" id="ARBA00022723"/>
    </source>
</evidence>
<evidence type="ECO:0000256" key="9">
    <source>
        <dbReference type="ARBA" id="ARBA00048233"/>
    </source>
</evidence>
<evidence type="ECO:0000256" key="10">
    <source>
        <dbReference type="ARBA" id="ARBA00048881"/>
    </source>
</evidence>
<dbReference type="EMBL" id="MNUE01000008">
    <property type="protein sequence ID" value="OJD37056.1"/>
    <property type="molecule type" value="Genomic_DNA"/>
</dbReference>
<comment type="cofactor">
    <cofactor evidence="1">
        <name>Cu(2+)</name>
        <dbReference type="ChEBI" id="CHEBI:29036"/>
    </cofactor>
</comment>
<reference evidence="15 16" key="1">
    <citation type="submission" date="2016-10" db="EMBL/GenBank/DDBJ databases">
        <title>Proteomics and genomics reveal pathogen-plant mechanisms compatible with a hemibiotrophic lifestyle of Diplodia corticola.</title>
        <authorList>
            <person name="Fernandes I."/>
            <person name="De Jonge R."/>
            <person name="Van De Peer Y."/>
            <person name="Devreese B."/>
            <person name="Alves A."/>
            <person name="Esteves A.C."/>
        </authorList>
    </citation>
    <scope>NUCLEOTIDE SEQUENCE [LARGE SCALE GENOMIC DNA]</scope>
    <source>
        <strain evidence="15 16">CBS 112549</strain>
    </source>
</reference>
<evidence type="ECO:0000256" key="5">
    <source>
        <dbReference type="ARBA" id="ARBA00023002"/>
    </source>
</evidence>
<organism evidence="15 16">
    <name type="scientific">Diplodia corticola</name>
    <dbReference type="NCBI Taxonomy" id="236234"/>
    <lineage>
        <taxon>Eukaryota</taxon>
        <taxon>Fungi</taxon>
        <taxon>Dikarya</taxon>
        <taxon>Ascomycota</taxon>
        <taxon>Pezizomycotina</taxon>
        <taxon>Dothideomycetes</taxon>
        <taxon>Dothideomycetes incertae sedis</taxon>
        <taxon>Botryosphaeriales</taxon>
        <taxon>Botryosphaeriaceae</taxon>
        <taxon>Diplodia</taxon>
    </lineage>
</organism>
<feature type="chain" id="PRO_5013244588" description="tyrosinase" evidence="12">
    <location>
        <begin position="26"/>
        <end position="656"/>
    </location>
</feature>
<feature type="signal peptide" evidence="12">
    <location>
        <begin position="1"/>
        <end position="25"/>
    </location>
</feature>
<comment type="caution">
    <text evidence="15">The sequence shown here is derived from an EMBL/GenBank/DDBJ whole genome shotgun (WGS) entry which is preliminary data.</text>
</comment>
<evidence type="ECO:0000256" key="12">
    <source>
        <dbReference type="SAM" id="SignalP"/>
    </source>
</evidence>
<dbReference type="GO" id="GO:0046872">
    <property type="term" value="F:metal ion binding"/>
    <property type="evidence" value="ECO:0007669"/>
    <property type="project" value="UniProtKB-KW"/>
</dbReference>
<comment type="similarity">
    <text evidence="2">Belongs to the tyrosinase family.</text>
</comment>
<dbReference type="InterPro" id="IPR041640">
    <property type="entry name" value="Tyrosinase_C"/>
</dbReference>
<accession>A0A1J9R915</accession>
<sequence>MRDAFGCRLLALAVSGSCLLSAVVGTPLNPAHQQISREPHAAHNAEPLTKSKRQQTAGEALAVTGMDHDTVQPRLEIRDLAKNEFQWNLFLLAMQKFQQTDQADRSSWYSVAGIHGKPYEVWDGVESKGRKDSGYCMHSSNLFLPWHRPYLALYEQTLQGLMSEIAGEWDGSPENDNYTEAANTFRLPYWDWAVLPPDGEKSVPSFLSSPTIDVTLPNGTETIDNPLYSYKYHPLHGDDLYDSGVTQFSVYPETMRYPPTKEASAQSQEDQFVSTMDKSRPQLRDALYDLFTNYHNFTIFGNMASYKPGQFQSVEAIHGWVHIWAGGNNGNMYHVPWSSFDPVFMLHHCNIDRIFAMWQVLNPDSYVEPWAQAYGTYMVNSGDVLDADSELYPFHANTNGDFWTAAKVRDVKTFSYTYPDLVNADQAAVRTTINKLYGQSTVSHRTKRADVEDAVDDVADGVTDIINKLVQPGQIDADAAAKDERRYEYTANIKLSKCALGGPGVIYLFIGNFSDSPADWMTDDHLAGSSPLFVMDDSAMGAGESQDIYAAVSLTREIEQRVASEDLGCMDPSEVVPYLKENLQWRVQKADGSSVPADQVEGLEISIAKAAYRPAASDCEFPSLVGVIDTLSEITSGKAGGLAAVGSLLGATGDEE</sequence>
<evidence type="ECO:0000256" key="6">
    <source>
        <dbReference type="ARBA" id="ARBA00023008"/>
    </source>
</evidence>
<dbReference type="PANTHER" id="PTHR11474">
    <property type="entry name" value="TYROSINASE FAMILY MEMBER"/>
    <property type="match status" value="1"/>
</dbReference>
<keyword evidence="6" id="KW-0186">Copper</keyword>
<proteinExistence type="inferred from homology"/>
<dbReference type="SUPFAM" id="SSF48056">
    <property type="entry name" value="Di-copper centre-containing domain"/>
    <property type="match status" value="1"/>
</dbReference>
<dbReference type="Proteomes" id="UP000183809">
    <property type="component" value="Unassembled WGS sequence"/>
</dbReference>
<comment type="catalytic activity">
    <reaction evidence="9">
        <text>2 L-dopa + O2 = 2 L-dopaquinone + 2 H2O</text>
        <dbReference type="Rhea" id="RHEA:34287"/>
        <dbReference type="ChEBI" id="CHEBI:15377"/>
        <dbReference type="ChEBI" id="CHEBI:15379"/>
        <dbReference type="ChEBI" id="CHEBI:57504"/>
        <dbReference type="ChEBI" id="CHEBI:57924"/>
        <dbReference type="EC" id="1.14.18.1"/>
    </reaction>
</comment>
<dbReference type="EC" id="1.14.18.1" evidence="3"/>
<evidence type="ECO:0000313" key="15">
    <source>
        <dbReference type="EMBL" id="OJD37056.1"/>
    </source>
</evidence>
<protein>
    <recommendedName>
        <fullName evidence="3">tyrosinase</fullName>
        <ecNumber evidence="3">1.14.18.1</ecNumber>
    </recommendedName>
</protein>
<dbReference type="InterPro" id="IPR008922">
    <property type="entry name" value="Di-copper_centre_dom_sf"/>
</dbReference>
<name>A0A1J9R915_9PEZI</name>
<dbReference type="PANTHER" id="PTHR11474:SF76">
    <property type="entry name" value="SHKT DOMAIN-CONTAINING PROTEIN"/>
    <property type="match status" value="1"/>
</dbReference>
<keyword evidence="5" id="KW-0560">Oxidoreductase</keyword>
<evidence type="ECO:0000256" key="11">
    <source>
        <dbReference type="SAM" id="MobiDB-lite"/>
    </source>
</evidence>
<keyword evidence="4" id="KW-0479">Metal-binding</keyword>
<dbReference type="PROSITE" id="PS00497">
    <property type="entry name" value="TYROSINASE_1"/>
    <property type="match status" value="1"/>
</dbReference>
<feature type="region of interest" description="Disordered" evidence="11">
    <location>
        <begin position="33"/>
        <end position="56"/>
    </location>
</feature>
<evidence type="ECO:0000259" key="14">
    <source>
        <dbReference type="PROSITE" id="PS00498"/>
    </source>
</evidence>
<dbReference type="GO" id="GO:0042438">
    <property type="term" value="P:melanin biosynthetic process"/>
    <property type="evidence" value="ECO:0007669"/>
    <property type="project" value="UniProtKB-KW"/>
</dbReference>
<evidence type="ECO:0000256" key="1">
    <source>
        <dbReference type="ARBA" id="ARBA00001973"/>
    </source>
</evidence>
<dbReference type="GO" id="GO:0004503">
    <property type="term" value="F:tyrosinase activity"/>
    <property type="evidence" value="ECO:0007669"/>
    <property type="project" value="UniProtKB-EC"/>
</dbReference>
<dbReference type="STRING" id="236234.A0A1J9R915"/>
<evidence type="ECO:0000256" key="3">
    <source>
        <dbReference type="ARBA" id="ARBA00011906"/>
    </source>
</evidence>
<keyword evidence="16" id="KW-1185">Reference proteome</keyword>
<dbReference type="Pfam" id="PF00264">
    <property type="entry name" value="Tyrosinase"/>
    <property type="match status" value="1"/>
</dbReference>
<dbReference type="PROSITE" id="PS00498">
    <property type="entry name" value="TYROSINASE_2"/>
    <property type="match status" value="1"/>
</dbReference>
<dbReference type="OrthoDB" id="6132182at2759"/>
<dbReference type="Pfam" id="PF18132">
    <property type="entry name" value="Tyrosinase_C"/>
    <property type="match status" value="1"/>
</dbReference>
<evidence type="ECO:0000313" key="16">
    <source>
        <dbReference type="Proteomes" id="UP000183809"/>
    </source>
</evidence>
<feature type="domain" description="Tyrosinase copper-binding" evidence="14">
    <location>
        <begin position="341"/>
        <end position="352"/>
    </location>
</feature>
<keyword evidence="8" id="KW-0470">Melanin biosynthesis</keyword>
<evidence type="ECO:0000256" key="8">
    <source>
        <dbReference type="ARBA" id="ARBA00023101"/>
    </source>
</evidence>